<dbReference type="PATRIC" id="fig|1166018.3.peg.5103"/>
<reference evidence="4 5" key="1">
    <citation type="journal article" date="2012" name="J. Bacteriol.">
        <title>Genome Sequence of Fibrella aestuarina BUZ 2T, a Filamentous Marine Bacterium.</title>
        <authorList>
            <person name="Filippini M."/>
            <person name="Qi W."/>
            <person name="Blom J."/>
            <person name="Goesmann A."/>
            <person name="Smits T.H."/>
            <person name="Bagheri H.C."/>
        </authorList>
    </citation>
    <scope>NUCLEOTIDE SEQUENCE [LARGE SCALE GENOMIC DNA]</scope>
    <source>
        <strain evidence="5">BUZ 2T</strain>
    </source>
</reference>
<dbReference type="OrthoDB" id="9792992at2"/>
<keyword evidence="5" id="KW-1185">Reference proteome</keyword>
<evidence type="ECO:0000256" key="1">
    <source>
        <dbReference type="SAM" id="Phobius"/>
    </source>
</evidence>
<dbReference type="PANTHER" id="PTHR34220:SF7">
    <property type="entry name" value="SENSOR HISTIDINE KINASE YPDA"/>
    <property type="match status" value="1"/>
</dbReference>
<accession>I0KB33</accession>
<dbReference type="EC" id="2.7.13.3" evidence="4"/>
<dbReference type="HOGENOM" id="CLU_020473_1_1_10"/>
<evidence type="ECO:0000313" key="5">
    <source>
        <dbReference type="Proteomes" id="UP000011058"/>
    </source>
</evidence>
<keyword evidence="1" id="KW-0472">Membrane</keyword>
<dbReference type="Pfam" id="PF00805">
    <property type="entry name" value="Pentapeptide"/>
    <property type="match status" value="2"/>
</dbReference>
<dbReference type="Pfam" id="PF02518">
    <property type="entry name" value="HATPase_c"/>
    <property type="match status" value="1"/>
</dbReference>
<dbReference type="STRING" id="1166018.FAES_3328"/>
<dbReference type="KEGG" id="fae:FAES_3328"/>
<sequence>MTRDQLIKRTNGTQRLQLRGQSLRGFDFSGLNLTGADFSFSDLTKANFEGAILRGADLSFSAIRGSNFRDADLTDANLSFSDLSNTVLNGANLTGTRLSFAAVSAKSEPKDRSAEPNMLAKLLQTPFWGLLIGMIAGALVVYGFSGIIYFTAQIAISKDPLMAQLYRFLIIQNVAIGAGIFLVIWLLDEWLNQRIQSPWLRHLLASGATFMTSTTVSLTTFFFFGQSAVNELVKRPEYTTDNAPVIFYILSYLIVGNTFLYVLRQGRQLTRKMSEQEFQLLNMEKLKNRAELDALQAKINPHFLYNALNSIASLVHEDPDKAEEMTLLLSKLFRYSTGRDGSLFTTLADELDMVRTYLRVEQVRFGDRLRFEVDGDNARFDGLTIPQFLLQPLVENAIKHGISKRADEGCIRVGIREEAGWLWLTVQDNGPAFSDEMGGGYGLRSIQDKLRLLYADDARFELQNKPQKQVCIGLKMNRLTSPAAASASVG</sequence>
<evidence type="ECO:0000259" key="3">
    <source>
        <dbReference type="Pfam" id="PF06580"/>
    </source>
</evidence>
<dbReference type="eggNOG" id="COG2972">
    <property type="taxonomic scope" value="Bacteria"/>
</dbReference>
<name>I0KB33_9BACT</name>
<dbReference type="PANTHER" id="PTHR34220">
    <property type="entry name" value="SENSOR HISTIDINE KINASE YPDA"/>
    <property type="match status" value="1"/>
</dbReference>
<protein>
    <submittedName>
        <fullName evidence="4">Signal transduction histidine kinase, LytS</fullName>
        <ecNumber evidence="4">2.7.13.3</ecNumber>
    </submittedName>
</protein>
<dbReference type="InterPro" id="IPR003594">
    <property type="entry name" value="HATPase_dom"/>
</dbReference>
<feature type="transmembrane region" description="Helical" evidence="1">
    <location>
        <begin position="127"/>
        <end position="152"/>
    </location>
</feature>
<dbReference type="Gene3D" id="2.160.20.80">
    <property type="entry name" value="E3 ubiquitin-protein ligase SopA"/>
    <property type="match status" value="1"/>
</dbReference>
<feature type="transmembrane region" description="Helical" evidence="1">
    <location>
        <begin position="199"/>
        <end position="225"/>
    </location>
</feature>
<dbReference type="eggNOG" id="COG1357">
    <property type="taxonomic scope" value="Bacteria"/>
</dbReference>
<dbReference type="SUPFAM" id="SSF55874">
    <property type="entry name" value="ATPase domain of HSP90 chaperone/DNA topoisomerase II/histidine kinase"/>
    <property type="match status" value="1"/>
</dbReference>
<evidence type="ECO:0000259" key="2">
    <source>
        <dbReference type="Pfam" id="PF02518"/>
    </source>
</evidence>
<dbReference type="InterPro" id="IPR001646">
    <property type="entry name" value="5peptide_repeat"/>
</dbReference>
<dbReference type="Proteomes" id="UP000011058">
    <property type="component" value="Chromosome"/>
</dbReference>
<organism evidence="4 5">
    <name type="scientific">Fibrella aestuarina BUZ 2</name>
    <dbReference type="NCBI Taxonomy" id="1166018"/>
    <lineage>
        <taxon>Bacteria</taxon>
        <taxon>Pseudomonadati</taxon>
        <taxon>Bacteroidota</taxon>
        <taxon>Cytophagia</taxon>
        <taxon>Cytophagales</taxon>
        <taxon>Spirosomataceae</taxon>
        <taxon>Fibrella</taxon>
    </lineage>
</organism>
<keyword evidence="1" id="KW-1133">Transmembrane helix</keyword>
<feature type="domain" description="Histidine kinase/HSP90-like ATPase" evidence="2">
    <location>
        <begin position="389"/>
        <end position="437"/>
    </location>
</feature>
<feature type="transmembrane region" description="Helical" evidence="1">
    <location>
        <begin position="245"/>
        <end position="263"/>
    </location>
</feature>
<keyword evidence="1" id="KW-0812">Transmembrane</keyword>
<proteinExistence type="predicted"/>
<dbReference type="GO" id="GO:0000155">
    <property type="term" value="F:phosphorelay sensor kinase activity"/>
    <property type="evidence" value="ECO:0007669"/>
    <property type="project" value="InterPro"/>
</dbReference>
<evidence type="ECO:0000313" key="4">
    <source>
        <dbReference type="EMBL" id="CCH01336.1"/>
    </source>
</evidence>
<dbReference type="SUPFAM" id="SSF141571">
    <property type="entry name" value="Pentapeptide repeat-like"/>
    <property type="match status" value="1"/>
</dbReference>
<dbReference type="Pfam" id="PF06580">
    <property type="entry name" value="His_kinase"/>
    <property type="match status" value="1"/>
</dbReference>
<keyword evidence="4" id="KW-0808">Transferase</keyword>
<dbReference type="Gene3D" id="3.30.565.10">
    <property type="entry name" value="Histidine kinase-like ATPase, C-terminal domain"/>
    <property type="match status" value="1"/>
</dbReference>
<dbReference type="RefSeq" id="WP_015332435.1">
    <property type="nucleotide sequence ID" value="NC_020054.1"/>
</dbReference>
<gene>
    <name evidence="4" type="ORF">FAES_3328</name>
</gene>
<dbReference type="InterPro" id="IPR050640">
    <property type="entry name" value="Bact_2-comp_sensor_kinase"/>
</dbReference>
<dbReference type="AlphaFoldDB" id="I0KB33"/>
<dbReference type="InterPro" id="IPR036890">
    <property type="entry name" value="HATPase_C_sf"/>
</dbReference>
<dbReference type="EMBL" id="HE796683">
    <property type="protein sequence ID" value="CCH01336.1"/>
    <property type="molecule type" value="Genomic_DNA"/>
</dbReference>
<dbReference type="InterPro" id="IPR010559">
    <property type="entry name" value="Sig_transdc_His_kin_internal"/>
</dbReference>
<feature type="transmembrane region" description="Helical" evidence="1">
    <location>
        <begin position="164"/>
        <end position="187"/>
    </location>
</feature>
<keyword evidence="4" id="KW-0418">Kinase</keyword>
<dbReference type="GO" id="GO:0016020">
    <property type="term" value="C:membrane"/>
    <property type="evidence" value="ECO:0007669"/>
    <property type="project" value="InterPro"/>
</dbReference>
<feature type="domain" description="Signal transduction histidine kinase internal region" evidence="3">
    <location>
        <begin position="290"/>
        <end position="369"/>
    </location>
</feature>